<reference evidence="13 14" key="1">
    <citation type="submission" date="2018-06" db="EMBL/GenBank/DDBJ databases">
        <title>Extensive metabolic versatility and redundancy in microbially diverse, dynamic hydrothermal sediments.</title>
        <authorList>
            <person name="Dombrowski N."/>
            <person name="Teske A."/>
            <person name="Baker B.J."/>
        </authorList>
    </citation>
    <scope>NUCLEOTIDE SEQUENCE [LARGE SCALE GENOMIC DNA]</scope>
    <source>
        <strain evidence="13">B10_G13</strain>
    </source>
</reference>
<dbReference type="SUPFAM" id="SSF48019">
    <property type="entry name" value="post-AAA+ oligomerization domain-like"/>
    <property type="match status" value="1"/>
</dbReference>
<comment type="similarity">
    <text evidence="1 11">Belongs to the DnaX/STICHEL family.</text>
</comment>
<evidence type="ECO:0000256" key="1">
    <source>
        <dbReference type="ARBA" id="ARBA00006360"/>
    </source>
</evidence>
<dbReference type="GO" id="GO:0005524">
    <property type="term" value="F:ATP binding"/>
    <property type="evidence" value="ECO:0007669"/>
    <property type="project" value="UniProtKB-KW"/>
</dbReference>
<dbReference type="Pfam" id="PF12169">
    <property type="entry name" value="DNA_pol3_gamma3"/>
    <property type="match status" value="1"/>
</dbReference>
<dbReference type="NCBIfam" id="TIGR02397">
    <property type="entry name" value="dnaX_nterm"/>
    <property type="match status" value="1"/>
</dbReference>
<keyword evidence="2 11" id="KW-0808">Transferase</keyword>
<dbReference type="InterPro" id="IPR027417">
    <property type="entry name" value="P-loop_NTPase"/>
</dbReference>
<dbReference type="GO" id="GO:0003887">
    <property type="term" value="F:DNA-directed DNA polymerase activity"/>
    <property type="evidence" value="ECO:0007669"/>
    <property type="project" value="UniProtKB-KW"/>
</dbReference>
<dbReference type="Proteomes" id="UP000271125">
    <property type="component" value="Unassembled WGS sequence"/>
</dbReference>
<dbReference type="SMART" id="SM00382">
    <property type="entry name" value="AAA"/>
    <property type="match status" value="1"/>
</dbReference>
<comment type="subunit">
    <text evidence="11">DNA polymerase III contains a core (composed of alpha, epsilon and theta chains) that associates with a tau subunit. This core dimerizes to form the POLIII' complex. PolIII' associates with the gamma complex (composed of gamma, delta, delta', psi and chi chains) and with the beta chain to form the complete DNA polymerase III complex.</text>
</comment>
<feature type="domain" description="AAA+ ATPase" evidence="12">
    <location>
        <begin position="37"/>
        <end position="187"/>
    </location>
</feature>
<dbReference type="GO" id="GO:0009360">
    <property type="term" value="C:DNA polymerase III complex"/>
    <property type="evidence" value="ECO:0007669"/>
    <property type="project" value="InterPro"/>
</dbReference>
<dbReference type="CDD" id="cd00009">
    <property type="entry name" value="AAA"/>
    <property type="match status" value="1"/>
</dbReference>
<keyword evidence="7" id="KW-0862">Zinc</keyword>
<accession>A0A660SGI6</accession>
<dbReference type="EC" id="2.7.7.7" evidence="11"/>
<comment type="caution">
    <text evidence="13">The sequence shown here is derived from an EMBL/GenBank/DDBJ whole genome shotgun (WGS) entry which is preliminary data.</text>
</comment>
<evidence type="ECO:0000313" key="14">
    <source>
        <dbReference type="Proteomes" id="UP000271125"/>
    </source>
</evidence>
<evidence type="ECO:0000256" key="9">
    <source>
        <dbReference type="ARBA" id="ARBA00022932"/>
    </source>
</evidence>
<dbReference type="InterPro" id="IPR003593">
    <property type="entry name" value="AAA+_ATPase"/>
</dbReference>
<dbReference type="PANTHER" id="PTHR11669:SF0">
    <property type="entry name" value="PROTEIN STICHEL-LIKE 2"/>
    <property type="match status" value="1"/>
</dbReference>
<dbReference type="GO" id="GO:0003677">
    <property type="term" value="F:DNA binding"/>
    <property type="evidence" value="ECO:0007669"/>
    <property type="project" value="InterPro"/>
</dbReference>
<keyword evidence="9 11" id="KW-0239">DNA-directed DNA polymerase</keyword>
<sequence>MSYLVFARKYRPKSFKEIIGQEHITITLANAIKKNRIAHSFLFTGPRGTGKTSTARILSMSLNCESGPKEDPCQKCTNCIEIQKGINPDVIEIDGASNRGIDQIRELKENIFFSPIRSKYKIYIIDEVHMLTREAFNALLKILEEPPTHVIFIFATTEPHKLPETIISRCQRFDFRRLTILEITNQLKRISHNEKIDIDEDALLKIANLSDGCLRDAEGFLDKAFSFSEDKITTDTVNRLSGIPDFSIFKALLKYINEKNSSGISNIVNKIYNSGYDISLFLQQLIKLYRIIYQLKLSNNRINEFSDDVIKSLNEYTNYSEISLIATINTLFEIESNIKYTPISSIYLEIKLIFISNLDKFIDIDTYIINSEDLQIRNYEPIKKKNEHCDNNNISNNNVIPISNPNKWDDFLKYVDDNSPLLHPFLIDTHLVSIDKNVISILTKNEIHKDMLIKNYAGNFQKLINQFFSGTYKIVIGVSKGVSENIEKEDKNLDLIKKVFNAEIEEIRRDDD</sequence>
<dbReference type="Gene3D" id="3.30.300.180">
    <property type="match status" value="1"/>
</dbReference>
<evidence type="ECO:0000256" key="5">
    <source>
        <dbReference type="ARBA" id="ARBA00022723"/>
    </source>
</evidence>
<evidence type="ECO:0000256" key="8">
    <source>
        <dbReference type="ARBA" id="ARBA00022840"/>
    </source>
</evidence>
<dbReference type="InterPro" id="IPR008921">
    <property type="entry name" value="DNA_pol3_clamp-load_cplx_C"/>
</dbReference>
<dbReference type="Pfam" id="PF13177">
    <property type="entry name" value="DNA_pol3_delta2"/>
    <property type="match status" value="1"/>
</dbReference>
<evidence type="ECO:0000256" key="3">
    <source>
        <dbReference type="ARBA" id="ARBA00022695"/>
    </source>
</evidence>
<evidence type="ECO:0000256" key="7">
    <source>
        <dbReference type="ARBA" id="ARBA00022833"/>
    </source>
</evidence>
<evidence type="ECO:0000256" key="6">
    <source>
        <dbReference type="ARBA" id="ARBA00022741"/>
    </source>
</evidence>
<dbReference type="InterPro" id="IPR001270">
    <property type="entry name" value="ClpA/B"/>
</dbReference>
<dbReference type="InterPro" id="IPR022754">
    <property type="entry name" value="DNA_pol_III_gamma-3"/>
</dbReference>
<dbReference type="Pfam" id="PF22608">
    <property type="entry name" value="DNAX_ATPase_lid"/>
    <property type="match status" value="1"/>
</dbReference>
<keyword evidence="5" id="KW-0479">Metal-binding</keyword>
<keyword evidence="8 11" id="KW-0067">ATP-binding</keyword>
<proteinExistence type="inferred from homology"/>
<keyword evidence="4 11" id="KW-0235">DNA replication</keyword>
<protein>
    <recommendedName>
        <fullName evidence="11">DNA polymerase III subunit gamma/tau</fullName>
        <ecNumber evidence="11">2.7.7.7</ecNumber>
    </recommendedName>
</protein>
<evidence type="ECO:0000313" key="13">
    <source>
        <dbReference type="EMBL" id="RKX69904.1"/>
    </source>
</evidence>
<evidence type="ECO:0000256" key="11">
    <source>
        <dbReference type="RuleBase" id="RU364063"/>
    </source>
</evidence>
<dbReference type="InterPro" id="IPR012763">
    <property type="entry name" value="DNA_pol_III_sug/sutau_N"/>
</dbReference>
<keyword evidence="3 11" id="KW-0548">Nucleotidyltransferase</keyword>
<organism evidence="13 14">
    <name type="scientific">candidate division TA06 bacterium</name>
    <dbReference type="NCBI Taxonomy" id="2250710"/>
    <lineage>
        <taxon>Bacteria</taxon>
        <taxon>Bacteria division TA06</taxon>
    </lineage>
</organism>
<comment type="catalytic activity">
    <reaction evidence="10 11">
        <text>DNA(n) + a 2'-deoxyribonucleoside 5'-triphosphate = DNA(n+1) + diphosphate</text>
        <dbReference type="Rhea" id="RHEA:22508"/>
        <dbReference type="Rhea" id="RHEA-COMP:17339"/>
        <dbReference type="Rhea" id="RHEA-COMP:17340"/>
        <dbReference type="ChEBI" id="CHEBI:33019"/>
        <dbReference type="ChEBI" id="CHEBI:61560"/>
        <dbReference type="ChEBI" id="CHEBI:173112"/>
        <dbReference type="EC" id="2.7.7.7"/>
    </reaction>
</comment>
<keyword evidence="6 11" id="KW-0547">Nucleotide-binding</keyword>
<dbReference type="CDD" id="cd18137">
    <property type="entry name" value="HLD_clamp_pol_III_gamma_tau"/>
    <property type="match status" value="1"/>
</dbReference>
<dbReference type="Gene3D" id="3.40.50.300">
    <property type="entry name" value="P-loop containing nucleotide triphosphate hydrolases"/>
    <property type="match status" value="1"/>
</dbReference>
<dbReference type="InterPro" id="IPR050238">
    <property type="entry name" value="DNA_Rep/Repair_Clamp_Loader"/>
</dbReference>
<dbReference type="GO" id="GO:0006261">
    <property type="term" value="P:DNA-templated DNA replication"/>
    <property type="evidence" value="ECO:0007669"/>
    <property type="project" value="TreeGrafter"/>
</dbReference>
<comment type="function">
    <text evidence="11">DNA polymerase III is a complex, multichain enzyme responsible for most of the replicative synthesis in bacteria. This DNA polymerase also exhibits 3' to 5' exonuclease activity.</text>
</comment>
<dbReference type="AlphaFoldDB" id="A0A660SGI6"/>
<dbReference type="SUPFAM" id="SSF52540">
    <property type="entry name" value="P-loop containing nucleoside triphosphate hydrolases"/>
    <property type="match status" value="1"/>
</dbReference>
<dbReference type="FunFam" id="3.40.50.300:FF:000014">
    <property type="entry name" value="DNA polymerase III subunit gamma/tau"/>
    <property type="match status" value="1"/>
</dbReference>
<dbReference type="Gene3D" id="1.20.272.10">
    <property type="match status" value="1"/>
</dbReference>
<dbReference type="Gene3D" id="1.10.8.60">
    <property type="match status" value="1"/>
</dbReference>
<name>A0A660SGI6_UNCT6</name>
<dbReference type="EMBL" id="QNBD01000164">
    <property type="protein sequence ID" value="RKX69904.1"/>
    <property type="molecule type" value="Genomic_DNA"/>
</dbReference>
<evidence type="ECO:0000256" key="4">
    <source>
        <dbReference type="ARBA" id="ARBA00022705"/>
    </source>
</evidence>
<dbReference type="GO" id="GO:0046872">
    <property type="term" value="F:metal ion binding"/>
    <property type="evidence" value="ECO:0007669"/>
    <property type="project" value="UniProtKB-KW"/>
</dbReference>
<evidence type="ECO:0000259" key="12">
    <source>
        <dbReference type="SMART" id="SM00382"/>
    </source>
</evidence>
<dbReference type="NCBIfam" id="NF004046">
    <property type="entry name" value="PRK05563.1"/>
    <property type="match status" value="1"/>
</dbReference>
<dbReference type="PANTHER" id="PTHR11669">
    <property type="entry name" value="REPLICATION FACTOR C / DNA POLYMERASE III GAMMA-TAU SUBUNIT"/>
    <property type="match status" value="1"/>
</dbReference>
<dbReference type="InterPro" id="IPR038454">
    <property type="entry name" value="DnaA_N_sf"/>
</dbReference>
<gene>
    <name evidence="11" type="primary">dnaX</name>
    <name evidence="13" type="ORF">DRP43_03940</name>
</gene>
<evidence type="ECO:0000256" key="10">
    <source>
        <dbReference type="ARBA" id="ARBA00049244"/>
    </source>
</evidence>
<dbReference type="PRINTS" id="PR00300">
    <property type="entry name" value="CLPPROTEASEA"/>
</dbReference>
<dbReference type="InterPro" id="IPR045085">
    <property type="entry name" value="HLD_clamp_pol_III_gamma_tau"/>
</dbReference>
<evidence type="ECO:0000256" key="2">
    <source>
        <dbReference type="ARBA" id="ARBA00022679"/>
    </source>
</evidence>